<keyword evidence="4" id="KW-1185">Reference proteome</keyword>
<keyword evidence="2" id="KW-0472">Membrane</keyword>
<feature type="transmembrane region" description="Helical" evidence="2">
    <location>
        <begin position="6"/>
        <end position="27"/>
    </location>
</feature>
<gene>
    <name evidence="3" type="ORF">CWS72_18240</name>
</gene>
<evidence type="ECO:0000256" key="1">
    <source>
        <dbReference type="SAM" id="MobiDB-lite"/>
    </source>
</evidence>
<comment type="caution">
    <text evidence="3">The sequence shown here is derived from an EMBL/GenBank/DDBJ whole genome shotgun (WGS) entry which is preliminary data.</text>
</comment>
<sequence>MTPMAYLKIGGAALAGLLIATTVWYVGDLRTRVAEAKARIATQAATITVQQAAAEQNQRTIAALQAAKDLGDRAQAADARRQRSIATAAEKAKEHIRHVTIPDDGCRAVDARDADTLEQLRGLLATVSGGGDADGQDSAAGGADGGHSAAASAGSVGQP</sequence>
<protein>
    <submittedName>
        <fullName evidence="3">Uncharacterized protein</fullName>
    </submittedName>
</protein>
<dbReference type="Proteomes" id="UP000233293">
    <property type="component" value="Unassembled WGS sequence"/>
</dbReference>
<proteinExistence type="predicted"/>
<evidence type="ECO:0000313" key="4">
    <source>
        <dbReference type="Proteomes" id="UP000233293"/>
    </source>
</evidence>
<reference evidence="4" key="1">
    <citation type="submission" date="2017-12" db="EMBL/GenBank/DDBJ databases">
        <title>Draft genome sequence of Telmatospirillum siberiense 26-4b1T, an acidotolerant peatland alphaproteobacterium potentially involved in sulfur cycling.</title>
        <authorList>
            <person name="Hausmann B."/>
            <person name="Pjevac P."/>
            <person name="Schreck K."/>
            <person name="Herbold C.W."/>
            <person name="Daims H."/>
            <person name="Wagner M."/>
            <person name="Pester M."/>
            <person name="Loy A."/>
        </authorList>
    </citation>
    <scope>NUCLEOTIDE SEQUENCE [LARGE SCALE GENOMIC DNA]</scope>
    <source>
        <strain evidence="4">26-4b1</strain>
    </source>
</reference>
<accession>A0A2N3PS11</accession>
<feature type="region of interest" description="Disordered" evidence="1">
    <location>
        <begin position="128"/>
        <end position="159"/>
    </location>
</feature>
<keyword evidence="2" id="KW-1133">Transmembrane helix</keyword>
<dbReference type="AlphaFoldDB" id="A0A2N3PS11"/>
<name>A0A2N3PS11_9PROT</name>
<evidence type="ECO:0000313" key="3">
    <source>
        <dbReference type="EMBL" id="PKU23164.1"/>
    </source>
</evidence>
<keyword evidence="2" id="KW-0812">Transmembrane</keyword>
<feature type="compositionally biased region" description="Low complexity" evidence="1">
    <location>
        <begin position="136"/>
        <end position="159"/>
    </location>
</feature>
<dbReference type="RefSeq" id="WP_101252062.1">
    <property type="nucleotide sequence ID" value="NZ_PIUM01000023.1"/>
</dbReference>
<evidence type="ECO:0000256" key="2">
    <source>
        <dbReference type="SAM" id="Phobius"/>
    </source>
</evidence>
<dbReference type="EMBL" id="PIUM01000023">
    <property type="protein sequence ID" value="PKU23164.1"/>
    <property type="molecule type" value="Genomic_DNA"/>
</dbReference>
<organism evidence="3 4">
    <name type="scientific">Telmatospirillum siberiense</name>
    <dbReference type="NCBI Taxonomy" id="382514"/>
    <lineage>
        <taxon>Bacteria</taxon>
        <taxon>Pseudomonadati</taxon>
        <taxon>Pseudomonadota</taxon>
        <taxon>Alphaproteobacteria</taxon>
        <taxon>Rhodospirillales</taxon>
        <taxon>Rhodospirillaceae</taxon>
        <taxon>Telmatospirillum</taxon>
    </lineage>
</organism>